<keyword evidence="3" id="KW-1185">Reference proteome</keyword>
<protein>
    <submittedName>
        <fullName evidence="2">Uncharacterized protein</fullName>
    </submittedName>
</protein>
<evidence type="ECO:0000256" key="1">
    <source>
        <dbReference type="SAM" id="MobiDB-lite"/>
    </source>
</evidence>
<feature type="region of interest" description="Disordered" evidence="1">
    <location>
        <begin position="1"/>
        <end position="115"/>
    </location>
</feature>
<dbReference type="Proteomes" id="UP001600894">
    <property type="component" value="Unassembled WGS sequence"/>
</dbReference>
<evidence type="ECO:0000313" key="2">
    <source>
        <dbReference type="EMBL" id="GAA6267039.1"/>
    </source>
</evidence>
<organism evidence="2 3">
    <name type="scientific">Enterocloster alcoholdehydrogenati</name>
    <dbReference type="NCBI Taxonomy" id="2547410"/>
    <lineage>
        <taxon>Bacteria</taxon>
        <taxon>Bacillati</taxon>
        <taxon>Bacillota</taxon>
        <taxon>Clostridia</taxon>
        <taxon>Lachnospirales</taxon>
        <taxon>Lachnospiraceae</taxon>
        <taxon>Enterocloster</taxon>
    </lineage>
</organism>
<reference evidence="2 3" key="1">
    <citation type="submission" date="2024-04" db="EMBL/GenBank/DDBJ databases">
        <title>Defined microbial consortia suppress multidrug-resistant proinflammatory Enterobacteriaceae via ecological control.</title>
        <authorList>
            <person name="Furuichi M."/>
            <person name="Kawaguchi T."/>
            <person name="Pust M."/>
            <person name="Yasuma K."/>
            <person name="Plichta D."/>
            <person name="Hasegawa N."/>
            <person name="Ohya T."/>
            <person name="Bhattarai S."/>
            <person name="Sasajima S."/>
            <person name="Aoto Y."/>
            <person name="Tuganbaev T."/>
            <person name="Yaginuma M."/>
            <person name="Ueda M."/>
            <person name="Okahashi N."/>
            <person name="Amafuji K."/>
            <person name="Kiridooshi Y."/>
            <person name="Sugita K."/>
            <person name="Strazar M."/>
            <person name="Skelly A."/>
            <person name="Suda W."/>
            <person name="Hattori M."/>
            <person name="Nakamoto N."/>
            <person name="Caballero S."/>
            <person name="Norman J."/>
            <person name="Olle B."/>
            <person name="Tanoue T."/>
            <person name="Arita M."/>
            <person name="Bucci V."/>
            <person name="Atarashi K."/>
            <person name="Xavier R."/>
            <person name="Honda K."/>
        </authorList>
    </citation>
    <scope>NUCLEOTIDE SEQUENCE [LARGE SCALE GENOMIC DNA]</scope>
    <source>
        <strain evidence="3">f13</strain>
    </source>
</reference>
<sequence>MAKITAVSDDSLTVSTAQKPEMGEKPANGETPSEKPADGETPPEKPADGETPPEKPADGETPPEKPADGETPPEKPADGETPPEMTFSDETQTLTLTDSTTVTKGPDHESADLSDLTADMTVRLVLDGSKVVSIEIME</sequence>
<gene>
    <name evidence="2" type="ORF">F130042H8_00990</name>
</gene>
<evidence type="ECO:0000313" key="3">
    <source>
        <dbReference type="Proteomes" id="UP001600894"/>
    </source>
</evidence>
<name>A0ABQ0ASM8_9FIRM</name>
<accession>A0ABQ0ASM8</accession>
<feature type="compositionally biased region" description="Polar residues" evidence="1">
    <location>
        <begin position="8"/>
        <end position="18"/>
    </location>
</feature>
<dbReference type="EMBL" id="BAABXL010000001">
    <property type="protein sequence ID" value="GAA6267039.1"/>
    <property type="molecule type" value="Genomic_DNA"/>
</dbReference>
<feature type="compositionally biased region" description="Low complexity" evidence="1">
    <location>
        <begin position="88"/>
        <end position="103"/>
    </location>
</feature>
<proteinExistence type="predicted"/>
<feature type="compositionally biased region" description="Basic and acidic residues" evidence="1">
    <location>
        <begin position="32"/>
        <end position="78"/>
    </location>
</feature>
<comment type="caution">
    <text evidence="2">The sequence shown here is derived from an EMBL/GenBank/DDBJ whole genome shotgun (WGS) entry which is preliminary data.</text>
</comment>